<keyword evidence="4" id="KW-1185">Reference proteome</keyword>
<reference evidence="3" key="1">
    <citation type="submission" date="2022-12" db="EMBL/GenBank/DDBJ databases">
        <title>Reference genome sequencing for broad-spectrum identification of bacterial and archaeal isolates by mass spectrometry.</title>
        <authorList>
            <person name="Sekiguchi Y."/>
            <person name="Tourlousse D.M."/>
        </authorList>
    </citation>
    <scope>NUCLEOTIDE SEQUENCE</scope>
    <source>
        <strain evidence="3">H2</strain>
    </source>
</reference>
<keyword evidence="1" id="KW-0175">Coiled coil</keyword>
<dbReference type="SUPFAM" id="SSF47240">
    <property type="entry name" value="Ferritin-like"/>
    <property type="match status" value="1"/>
</dbReference>
<feature type="coiled-coil region" evidence="1">
    <location>
        <begin position="15"/>
        <end position="42"/>
    </location>
</feature>
<dbReference type="InterPro" id="IPR009078">
    <property type="entry name" value="Ferritin-like_SF"/>
</dbReference>
<comment type="caution">
    <text evidence="3">The sequence shown here is derived from an EMBL/GenBank/DDBJ whole genome shotgun (WGS) entry which is preliminary data.</text>
</comment>
<dbReference type="AlphaFoldDB" id="A0A9W6G2V2"/>
<accession>A0A9W6G2V2</accession>
<dbReference type="EMBL" id="BSDS01000002">
    <property type="protein sequence ID" value="GLI39501.1"/>
    <property type="molecule type" value="Genomic_DNA"/>
</dbReference>
<name>A0A9W6G2V2_9BACT</name>
<dbReference type="SMART" id="SM00746">
    <property type="entry name" value="TRASH"/>
    <property type="match status" value="1"/>
</dbReference>
<evidence type="ECO:0000313" key="4">
    <source>
        <dbReference type="Proteomes" id="UP001144352"/>
    </source>
</evidence>
<evidence type="ECO:0000313" key="3">
    <source>
        <dbReference type="EMBL" id="GLI39501.1"/>
    </source>
</evidence>
<dbReference type="RefSeq" id="WP_214187438.1">
    <property type="nucleotide sequence ID" value="NZ_BSDS01000002.1"/>
</dbReference>
<evidence type="ECO:0000256" key="1">
    <source>
        <dbReference type="SAM" id="Coils"/>
    </source>
</evidence>
<dbReference type="InterPro" id="IPR007029">
    <property type="entry name" value="YHS_dom"/>
</dbReference>
<dbReference type="Proteomes" id="UP001144352">
    <property type="component" value="Unassembled WGS sequence"/>
</dbReference>
<proteinExistence type="predicted"/>
<dbReference type="InterPro" id="IPR011017">
    <property type="entry name" value="TRASH_dom"/>
</dbReference>
<organism evidence="3 4">
    <name type="scientific">Geobacter hydrogenophilus</name>
    <dbReference type="NCBI Taxonomy" id="40983"/>
    <lineage>
        <taxon>Bacteria</taxon>
        <taxon>Pseudomonadati</taxon>
        <taxon>Thermodesulfobacteriota</taxon>
        <taxon>Desulfuromonadia</taxon>
        <taxon>Geobacterales</taxon>
        <taxon>Geobacteraceae</taxon>
        <taxon>Geobacter</taxon>
    </lineage>
</organism>
<evidence type="ECO:0000259" key="2">
    <source>
        <dbReference type="SMART" id="SM00746"/>
    </source>
</evidence>
<gene>
    <name evidence="3" type="ORF">GHYDROH2_30020</name>
</gene>
<sequence>MEPRISLTERIRNRFELHQREIADNQRQLDEKMKEMLDQRERYAAVAKNAIESVVKPRMKELATNFENAQVEMLVTDMECICACEFAHTPRFPATVRLAIALSAGETENITARYDLSIFPILMDFTRNTEDTFQISGNDDALSGWVEDRILDFIDTYFRLETHPMYQKDNTVVDIVCGMRIPSIAATSTVERHGRIFYFCSEHCKEAFVKRKTE</sequence>
<protein>
    <recommendedName>
        <fullName evidence="2">TRASH domain-containing protein</fullName>
    </recommendedName>
</protein>
<dbReference type="Pfam" id="PF04945">
    <property type="entry name" value="YHS"/>
    <property type="match status" value="1"/>
</dbReference>
<feature type="domain" description="TRASH" evidence="2">
    <location>
        <begin position="174"/>
        <end position="212"/>
    </location>
</feature>